<dbReference type="EMBL" id="BNCQ01000018">
    <property type="protein sequence ID" value="GIM05412.1"/>
    <property type="molecule type" value="Genomic_DNA"/>
</dbReference>
<feature type="region of interest" description="Disordered" evidence="1">
    <location>
        <begin position="453"/>
        <end position="505"/>
    </location>
</feature>
<evidence type="ECO:0000313" key="3">
    <source>
        <dbReference type="EMBL" id="GIM05412.1"/>
    </source>
</evidence>
<feature type="region of interest" description="Disordered" evidence="1">
    <location>
        <begin position="1"/>
        <end position="33"/>
    </location>
</feature>
<feature type="compositionally biased region" description="Low complexity" evidence="1">
    <location>
        <begin position="460"/>
        <end position="478"/>
    </location>
</feature>
<dbReference type="Proteomes" id="UP000722791">
    <property type="component" value="Unassembled WGS sequence"/>
</dbReference>
<reference evidence="2" key="1">
    <citation type="journal article" date="2021" name="Proc. Natl. Acad. Sci. U.S.A.">
        <title>Three genomes in the algal genus Volvox reveal the fate of a haploid sex-determining region after a transition to homothallism.</title>
        <authorList>
            <person name="Yamamoto K."/>
            <person name="Hamaji T."/>
            <person name="Kawai-Toyooka H."/>
            <person name="Matsuzaki R."/>
            <person name="Takahashi F."/>
            <person name="Nishimura Y."/>
            <person name="Kawachi M."/>
            <person name="Noguchi H."/>
            <person name="Minakuchi Y."/>
            <person name="Umen J.G."/>
            <person name="Toyoda A."/>
            <person name="Nozaki H."/>
        </authorList>
    </citation>
    <scope>NUCLEOTIDE SEQUENCE</scope>
    <source>
        <strain evidence="3">NIES-3785</strain>
        <strain evidence="2">NIES-3786</strain>
    </source>
</reference>
<organism evidence="2 4">
    <name type="scientific">Volvox reticuliferus</name>
    <dbReference type="NCBI Taxonomy" id="1737510"/>
    <lineage>
        <taxon>Eukaryota</taxon>
        <taxon>Viridiplantae</taxon>
        <taxon>Chlorophyta</taxon>
        <taxon>core chlorophytes</taxon>
        <taxon>Chlorophyceae</taxon>
        <taxon>CS clade</taxon>
        <taxon>Chlamydomonadales</taxon>
        <taxon>Volvocaceae</taxon>
        <taxon>Volvox</taxon>
    </lineage>
</organism>
<comment type="caution">
    <text evidence="2">The sequence shown here is derived from an EMBL/GenBank/DDBJ whole genome shotgun (WGS) entry which is preliminary data.</text>
</comment>
<evidence type="ECO:0000256" key="1">
    <source>
        <dbReference type="SAM" id="MobiDB-lite"/>
    </source>
</evidence>
<gene>
    <name evidence="2" type="ORF">Vretifemale_13669</name>
    <name evidence="3" type="ORF">Vretimale_9919</name>
</gene>
<evidence type="ECO:0000313" key="4">
    <source>
        <dbReference type="Proteomes" id="UP000747110"/>
    </source>
</evidence>
<keyword evidence="4" id="KW-1185">Reference proteome</keyword>
<dbReference type="EMBL" id="BNCP01000031">
    <property type="protein sequence ID" value="GIL85043.1"/>
    <property type="molecule type" value="Genomic_DNA"/>
</dbReference>
<dbReference type="SUPFAM" id="SSF48371">
    <property type="entry name" value="ARM repeat"/>
    <property type="match status" value="1"/>
</dbReference>
<feature type="region of interest" description="Disordered" evidence="1">
    <location>
        <begin position="538"/>
        <end position="580"/>
    </location>
</feature>
<dbReference type="InterPro" id="IPR016024">
    <property type="entry name" value="ARM-type_fold"/>
</dbReference>
<dbReference type="Proteomes" id="UP000747110">
    <property type="component" value="Unassembled WGS sequence"/>
</dbReference>
<dbReference type="AlphaFoldDB" id="A0A8J4FQR0"/>
<proteinExistence type="predicted"/>
<protein>
    <submittedName>
        <fullName evidence="2">Uncharacterized protein</fullName>
    </submittedName>
</protein>
<name>A0A8J4FQR0_9CHLO</name>
<sequence>MPRPRTQRSPTAPASGTAADIEANENEPAVAVQEDQTISYRTRDPAQEQILRSLPNTLSREMKLAALNWRGGCFCCPANISFAQCMAGLWQAARKPAESVEALVHWGLNASKFIFEAGPKSSFGRELLLRAGFTSLVLQLLPLCEEVPQSIALTPQVVFVQIFAIGGRQLPLSTTPQLVVLGLLALATLSPSSLRTALLAPAGPPLLTALIRALVGSTDDRFRSLTFQTLTEWINIIDGDPMEAEEEEEEEQQQQQGNDRGMIDAGRGGSAAAAVAARDALIDALIDAGLAPAVVHVLESSSNAAALRDACALLLAMLAGGVGGGVPSSRKAVASSSSGRPGAGGHGPMRVQGLTAMELPPDARLEGPSRCRARVELLKAGLVPALLSALSRRPSQLCYWVAINLGVAGARHLEMQWLMLVIARMSVLPPSLSTPEASTKTAGAADTVATQPAALDSSQAAARGAADSHEAAAAASSSGKGGHSTTGARAQRGRSQRNGVQDPVKAAAEAERLRLAAVDLLLQSCMLNSLSVDSARSTPAAAEAERRATLPPPPPPPAEAEAEVATRGEEAETDAETGGAGYDAAALEYTATSAAEASTTLSAVKLLSRAIAASTLCSCILPDGTPLEFLPPRERNATPDFRALQRDRIRKATEEARAAQALASANAAVDILSRAMASL</sequence>
<accession>A0A8J4FQR0</accession>
<feature type="compositionally biased region" description="Acidic residues" evidence="1">
    <location>
        <begin position="243"/>
        <end position="252"/>
    </location>
</feature>
<feature type="region of interest" description="Disordered" evidence="1">
    <location>
        <begin position="243"/>
        <end position="265"/>
    </location>
</feature>
<evidence type="ECO:0000313" key="2">
    <source>
        <dbReference type="EMBL" id="GIL85043.1"/>
    </source>
</evidence>
<dbReference type="OrthoDB" id="547212at2759"/>